<feature type="compositionally biased region" description="Acidic residues" evidence="1">
    <location>
        <begin position="194"/>
        <end position="203"/>
    </location>
</feature>
<dbReference type="OrthoDB" id="10400095at2759"/>
<sequence>MSVNVVSASQAALNPAATGSLFSCSRSDVPCHHFCLRHSEPLKQEVEEWFMTDEVEEENGEDEKGQESSGSGEDFNRDMMEEGLLDQLLDEAYAHYYDEPDEWEELADWYTNRMISDGPFDDEEETDQPSSTSGAAPERGFHPAWRQEPVGTSGASSAASASPSGQTRRSSEPEVAGHGQARGVKRRDWAGLVDEQEREEEMELSTTSQQNRRGSAGWSEAARVRECELYETFNDLFLPDPESGRL</sequence>
<dbReference type="RefSeq" id="XP_022081420.1">
    <property type="nucleotide sequence ID" value="XM_022225728.1"/>
</dbReference>
<reference evidence="3" key="1">
    <citation type="submission" date="2025-08" db="UniProtKB">
        <authorList>
            <consortium name="RefSeq"/>
        </authorList>
    </citation>
    <scope>IDENTIFICATION</scope>
</reference>
<feature type="region of interest" description="Disordered" evidence="1">
    <location>
        <begin position="114"/>
        <end position="221"/>
    </location>
</feature>
<dbReference type="KEGG" id="aplc:110974235"/>
<name>A0A8B7XN58_ACAPL</name>
<protein>
    <submittedName>
        <fullName evidence="3">Uncharacterized protein LOC110974235</fullName>
    </submittedName>
</protein>
<evidence type="ECO:0000313" key="3">
    <source>
        <dbReference type="RefSeq" id="XP_022081420.1"/>
    </source>
</evidence>
<keyword evidence="2" id="KW-1185">Reference proteome</keyword>
<accession>A0A8B7XN58</accession>
<feature type="compositionally biased region" description="Low complexity" evidence="1">
    <location>
        <begin position="153"/>
        <end position="165"/>
    </location>
</feature>
<evidence type="ECO:0000256" key="1">
    <source>
        <dbReference type="SAM" id="MobiDB-lite"/>
    </source>
</evidence>
<dbReference type="AlphaFoldDB" id="A0A8B7XN58"/>
<gene>
    <name evidence="3" type="primary">LOC110974235</name>
</gene>
<evidence type="ECO:0000313" key="2">
    <source>
        <dbReference type="Proteomes" id="UP000694845"/>
    </source>
</evidence>
<proteinExistence type="predicted"/>
<dbReference type="GeneID" id="110974235"/>
<feature type="compositionally biased region" description="Polar residues" evidence="1">
    <location>
        <begin position="204"/>
        <end position="213"/>
    </location>
</feature>
<organism evidence="2 3">
    <name type="scientific">Acanthaster planci</name>
    <name type="common">Crown-of-thorns starfish</name>
    <dbReference type="NCBI Taxonomy" id="133434"/>
    <lineage>
        <taxon>Eukaryota</taxon>
        <taxon>Metazoa</taxon>
        <taxon>Echinodermata</taxon>
        <taxon>Eleutherozoa</taxon>
        <taxon>Asterozoa</taxon>
        <taxon>Asteroidea</taxon>
        <taxon>Valvatacea</taxon>
        <taxon>Valvatida</taxon>
        <taxon>Acanthasteridae</taxon>
        <taxon>Acanthaster</taxon>
    </lineage>
</organism>
<feature type="region of interest" description="Disordered" evidence="1">
    <location>
        <begin position="54"/>
        <end position="83"/>
    </location>
</feature>
<dbReference type="OMA" id="EPDEWEE"/>
<dbReference type="Proteomes" id="UP000694845">
    <property type="component" value="Unplaced"/>
</dbReference>